<keyword evidence="2" id="KW-1185">Reference proteome</keyword>
<evidence type="ECO:0008006" key="3">
    <source>
        <dbReference type="Google" id="ProtNLM"/>
    </source>
</evidence>
<reference evidence="1 2" key="1">
    <citation type="submission" date="2019-07" db="EMBL/GenBank/DDBJ databases">
        <authorList>
            <person name="Kim J."/>
        </authorList>
    </citation>
    <scope>NUCLEOTIDE SEQUENCE [LARGE SCALE GENOMIC DNA]</scope>
    <source>
        <strain evidence="1 2">JC52</strain>
    </source>
</reference>
<evidence type="ECO:0000313" key="1">
    <source>
        <dbReference type="EMBL" id="TVX99378.1"/>
    </source>
</evidence>
<organism evidence="1 2">
    <name type="scientific">Paenibacillus cremeus</name>
    <dbReference type="NCBI Taxonomy" id="2163881"/>
    <lineage>
        <taxon>Bacteria</taxon>
        <taxon>Bacillati</taxon>
        <taxon>Bacillota</taxon>
        <taxon>Bacilli</taxon>
        <taxon>Bacillales</taxon>
        <taxon>Paenibacillaceae</taxon>
        <taxon>Paenibacillus</taxon>
    </lineage>
</organism>
<protein>
    <recommendedName>
        <fullName evidence="3">DUF4357 domain-containing protein</fullName>
    </recommendedName>
</protein>
<dbReference type="Proteomes" id="UP000317036">
    <property type="component" value="Unassembled WGS sequence"/>
</dbReference>
<evidence type="ECO:0000313" key="2">
    <source>
        <dbReference type="Proteomes" id="UP000317036"/>
    </source>
</evidence>
<gene>
    <name evidence="1" type="ORF">FPZ49_33935</name>
</gene>
<sequence>MLTIKAKLKPAPQSNLTANIFLNDATGVYDSSAGIYERVVLLPGSILAKHDTKGWIYRDLESLVRSEHVEKIGNQYKVLKPIVGSTSGTAAAVLGEGVVPNGFDEWKLATGKSINESGER</sequence>
<name>A0A559JHN4_9BACL</name>
<comment type="caution">
    <text evidence="1">The sequence shown here is derived from an EMBL/GenBank/DDBJ whole genome shotgun (WGS) entry which is preliminary data.</text>
</comment>
<dbReference type="OrthoDB" id="2679532at2"/>
<accession>A0A559JHN4</accession>
<dbReference type="AlphaFoldDB" id="A0A559JHN4"/>
<dbReference type="RefSeq" id="WP_144854933.1">
    <property type="nucleotide sequence ID" value="NZ_VNJI01000083.1"/>
</dbReference>
<proteinExistence type="predicted"/>
<dbReference type="EMBL" id="VNJI01000083">
    <property type="protein sequence ID" value="TVX99378.1"/>
    <property type="molecule type" value="Genomic_DNA"/>
</dbReference>